<feature type="transmembrane region" description="Helical" evidence="1">
    <location>
        <begin position="51"/>
        <end position="74"/>
    </location>
</feature>
<evidence type="ECO:0000256" key="1">
    <source>
        <dbReference type="SAM" id="Phobius"/>
    </source>
</evidence>
<sequence>MVLYKVGKRMSAASLHHHYFFRERGEQFGRKEADHECTEACKSRKTHAIVVFVRLFVVALDVAFVPVFLVFFGGGATCGIVSCIGDCPTAQASLLLSSGRNIVGRQDARGSNTSYTCRGVYTSTLHFNSSDQNHWNYGSLPVRVELRVERVAGAP</sequence>
<dbReference type="HOGENOM" id="CLU_1696665_0_0_1"/>
<reference evidence="3" key="2">
    <citation type="submission" date="2015-01" db="EMBL/GenBank/DDBJ databases">
        <title>Evolutionary Origins and Diversification of the Mycorrhizal Mutualists.</title>
        <authorList>
            <consortium name="DOE Joint Genome Institute"/>
            <consortium name="Mycorrhizal Genomics Consortium"/>
            <person name="Kohler A."/>
            <person name="Kuo A."/>
            <person name="Nagy L.G."/>
            <person name="Floudas D."/>
            <person name="Copeland A."/>
            <person name="Barry K.W."/>
            <person name="Cichocki N."/>
            <person name="Veneault-Fourrey C."/>
            <person name="LaButti K."/>
            <person name="Lindquist E.A."/>
            <person name="Lipzen A."/>
            <person name="Lundell T."/>
            <person name="Morin E."/>
            <person name="Murat C."/>
            <person name="Riley R."/>
            <person name="Ohm R."/>
            <person name="Sun H."/>
            <person name="Tunlid A."/>
            <person name="Henrissat B."/>
            <person name="Grigoriev I.V."/>
            <person name="Hibbett D.S."/>
            <person name="Martin F."/>
        </authorList>
    </citation>
    <scope>NUCLEOTIDE SEQUENCE [LARGE SCALE GENOMIC DNA]</scope>
    <source>
        <strain evidence="3">UH-Slu-Lm8-n1</strain>
    </source>
</reference>
<name>A0A0D0A7T2_9AGAM</name>
<keyword evidence="1" id="KW-0472">Membrane</keyword>
<keyword evidence="1" id="KW-1133">Transmembrane helix</keyword>
<organism evidence="2 3">
    <name type="scientific">Suillus luteus UH-Slu-Lm8-n1</name>
    <dbReference type="NCBI Taxonomy" id="930992"/>
    <lineage>
        <taxon>Eukaryota</taxon>
        <taxon>Fungi</taxon>
        <taxon>Dikarya</taxon>
        <taxon>Basidiomycota</taxon>
        <taxon>Agaricomycotina</taxon>
        <taxon>Agaricomycetes</taxon>
        <taxon>Agaricomycetidae</taxon>
        <taxon>Boletales</taxon>
        <taxon>Suillineae</taxon>
        <taxon>Suillaceae</taxon>
        <taxon>Suillus</taxon>
    </lineage>
</organism>
<accession>A0A0D0A7T2</accession>
<reference evidence="2 3" key="1">
    <citation type="submission" date="2014-04" db="EMBL/GenBank/DDBJ databases">
        <authorList>
            <consortium name="DOE Joint Genome Institute"/>
            <person name="Kuo A."/>
            <person name="Ruytinx J."/>
            <person name="Rineau F."/>
            <person name="Colpaert J."/>
            <person name="Kohler A."/>
            <person name="Nagy L.G."/>
            <person name="Floudas D."/>
            <person name="Copeland A."/>
            <person name="Barry K.W."/>
            <person name="Cichocki N."/>
            <person name="Veneault-Fourrey C."/>
            <person name="LaButti K."/>
            <person name="Lindquist E.A."/>
            <person name="Lipzen A."/>
            <person name="Lundell T."/>
            <person name="Morin E."/>
            <person name="Murat C."/>
            <person name="Sun H."/>
            <person name="Tunlid A."/>
            <person name="Henrissat B."/>
            <person name="Grigoriev I.V."/>
            <person name="Hibbett D.S."/>
            <person name="Martin F."/>
            <person name="Nordberg H.P."/>
            <person name="Cantor M.N."/>
            <person name="Hua S.X."/>
        </authorList>
    </citation>
    <scope>NUCLEOTIDE SEQUENCE [LARGE SCALE GENOMIC DNA]</scope>
    <source>
        <strain evidence="2 3">UH-Slu-Lm8-n1</strain>
    </source>
</reference>
<keyword evidence="1" id="KW-0812">Transmembrane</keyword>
<proteinExistence type="predicted"/>
<gene>
    <name evidence="2" type="ORF">CY34DRAFT_445137</name>
</gene>
<keyword evidence="3" id="KW-1185">Reference proteome</keyword>
<evidence type="ECO:0000313" key="3">
    <source>
        <dbReference type="Proteomes" id="UP000054485"/>
    </source>
</evidence>
<protein>
    <submittedName>
        <fullName evidence="2">Unplaced genomic scaffold CY34scaffold_304, whole genome shotgun sequence</fullName>
    </submittedName>
</protein>
<dbReference type="Proteomes" id="UP000054485">
    <property type="component" value="Unassembled WGS sequence"/>
</dbReference>
<dbReference type="EMBL" id="KN835435">
    <property type="protein sequence ID" value="KIK37686.1"/>
    <property type="molecule type" value="Genomic_DNA"/>
</dbReference>
<dbReference type="AlphaFoldDB" id="A0A0D0A7T2"/>
<evidence type="ECO:0000313" key="2">
    <source>
        <dbReference type="EMBL" id="KIK37686.1"/>
    </source>
</evidence>
<dbReference type="InParanoid" id="A0A0D0A7T2"/>